<sequence length="124" mass="13259">MALLELEILTATGDRDETLGPTSASSKLLTSSTRRGQRGLALDRDLSLRIRFLALCFSKEQAKQAATAETTSAVAKSHVGPSVWSASKPCFSQKMQSMHNIKHGFIIGCCRVGPGLVDKADPKG</sequence>
<dbReference type="HOGENOM" id="CLU_2003264_0_0_1"/>
<evidence type="ECO:0000256" key="1">
    <source>
        <dbReference type="SAM" id="MobiDB-lite"/>
    </source>
</evidence>
<feature type="region of interest" description="Disordered" evidence="1">
    <location>
        <begin position="15"/>
        <end position="38"/>
    </location>
</feature>
<dbReference type="Proteomes" id="UP000002624">
    <property type="component" value="Unassembled WGS sequence"/>
</dbReference>
<proteinExistence type="predicted"/>
<protein>
    <submittedName>
        <fullName evidence="2">Uncharacterized protein</fullName>
    </submittedName>
</protein>
<feature type="compositionally biased region" description="Low complexity" evidence="1">
    <location>
        <begin position="22"/>
        <end position="33"/>
    </location>
</feature>
<dbReference type="VEuPathDB" id="FungiDB:HCDG_00100"/>
<organism evidence="2 3">
    <name type="scientific">Ajellomyces capsulatus (strain H143)</name>
    <name type="common">Darling's disease fungus</name>
    <name type="synonym">Histoplasma capsulatum</name>
    <dbReference type="NCBI Taxonomy" id="544712"/>
    <lineage>
        <taxon>Eukaryota</taxon>
        <taxon>Fungi</taxon>
        <taxon>Dikarya</taxon>
        <taxon>Ascomycota</taxon>
        <taxon>Pezizomycotina</taxon>
        <taxon>Eurotiomycetes</taxon>
        <taxon>Eurotiomycetidae</taxon>
        <taxon>Onygenales</taxon>
        <taxon>Ajellomycetaceae</taxon>
        <taxon>Histoplasma</taxon>
    </lineage>
</organism>
<name>C6H3T9_AJECH</name>
<accession>C6H3T9</accession>
<reference evidence="3" key="1">
    <citation type="submission" date="2009-05" db="EMBL/GenBank/DDBJ databases">
        <title>The genome sequence of Ajellomyces capsulatus strain H143.</title>
        <authorList>
            <person name="Champion M."/>
            <person name="Cuomo C.A."/>
            <person name="Ma L.-J."/>
            <person name="Henn M.R."/>
            <person name="Sil A."/>
            <person name="Goldman B."/>
            <person name="Young S.K."/>
            <person name="Kodira C.D."/>
            <person name="Zeng Q."/>
            <person name="Koehrsen M."/>
            <person name="Alvarado L."/>
            <person name="Berlin A.M."/>
            <person name="Borenstein D."/>
            <person name="Chen Z."/>
            <person name="Engels R."/>
            <person name="Freedman E."/>
            <person name="Gellesch M."/>
            <person name="Goldberg J."/>
            <person name="Griggs A."/>
            <person name="Gujja S."/>
            <person name="Heiman D.I."/>
            <person name="Hepburn T.A."/>
            <person name="Howarth C."/>
            <person name="Jen D."/>
            <person name="Larson L."/>
            <person name="Lewis B."/>
            <person name="Mehta T."/>
            <person name="Park D."/>
            <person name="Pearson M."/>
            <person name="Roberts A."/>
            <person name="Saif S."/>
            <person name="Shea T.D."/>
            <person name="Shenoy N."/>
            <person name="Sisk P."/>
            <person name="Stolte C."/>
            <person name="Sykes S."/>
            <person name="Walk T."/>
            <person name="White J."/>
            <person name="Yandava C."/>
            <person name="Klein B."/>
            <person name="McEwen J.G."/>
            <person name="Puccia R."/>
            <person name="Goldman G.H."/>
            <person name="Felipe M.S."/>
            <person name="Nino-Vega G."/>
            <person name="San-Blas G."/>
            <person name="Taylor J.W."/>
            <person name="Mendoza L."/>
            <person name="Galagan J.E."/>
            <person name="Nusbaum C."/>
            <person name="Birren B.W."/>
        </authorList>
    </citation>
    <scope>NUCLEOTIDE SEQUENCE [LARGE SCALE GENOMIC DNA]</scope>
    <source>
        <strain evidence="3">H143</strain>
    </source>
</reference>
<dbReference type="OMA" id="SVWSASK"/>
<gene>
    <name evidence="2" type="ORF">HCDG_00100</name>
</gene>
<evidence type="ECO:0000313" key="3">
    <source>
        <dbReference type="Proteomes" id="UP000002624"/>
    </source>
</evidence>
<evidence type="ECO:0000313" key="2">
    <source>
        <dbReference type="EMBL" id="EER44521.1"/>
    </source>
</evidence>
<dbReference type="EMBL" id="GG692419">
    <property type="protein sequence ID" value="EER44521.1"/>
    <property type="molecule type" value="Genomic_DNA"/>
</dbReference>
<dbReference type="AlphaFoldDB" id="C6H3T9"/>